<dbReference type="EMBL" id="JAOVZR010000001">
    <property type="protein sequence ID" value="MCY0148203.1"/>
    <property type="molecule type" value="Genomic_DNA"/>
</dbReference>
<accession>A0ABT3Z964</accession>
<dbReference type="InterPro" id="IPR011250">
    <property type="entry name" value="OMP/PagP_B-barrel"/>
</dbReference>
<protein>
    <submittedName>
        <fullName evidence="4">Porin family protein</fullName>
    </submittedName>
</protein>
<evidence type="ECO:0000313" key="4">
    <source>
        <dbReference type="EMBL" id="MCY0148203.1"/>
    </source>
</evidence>
<comment type="caution">
    <text evidence="4">The sequence shown here is derived from an EMBL/GenBank/DDBJ whole genome shotgun (WGS) entry which is preliminary data.</text>
</comment>
<reference evidence="4" key="1">
    <citation type="submission" date="2022-10" db="EMBL/GenBank/DDBJ databases">
        <title>Hoeflea sp. G2-23, isolated from marine algae.</title>
        <authorList>
            <person name="Kristyanto S."/>
            <person name="Kim J.M."/>
            <person name="Jeon C.O."/>
        </authorList>
    </citation>
    <scope>NUCLEOTIDE SEQUENCE</scope>
    <source>
        <strain evidence="4">G2-23</strain>
    </source>
</reference>
<name>A0ABT3Z964_9HYPH</name>
<keyword evidence="1 2" id="KW-0732">Signal</keyword>
<feature type="signal peptide" evidence="2">
    <location>
        <begin position="1"/>
        <end position="21"/>
    </location>
</feature>
<evidence type="ECO:0000256" key="1">
    <source>
        <dbReference type="ARBA" id="ARBA00022729"/>
    </source>
</evidence>
<gene>
    <name evidence="4" type="ORF">OEG84_10885</name>
</gene>
<evidence type="ECO:0000256" key="2">
    <source>
        <dbReference type="SAM" id="SignalP"/>
    </source>
</evidence>
<keyword evidence="5" id="KW-1185">Reference proteome</keyword>
<organism evidence="4 5">
    <name type="scientific">Hoeflea algicola</name>
    <dbReference type="NCBI Taxonomy" id="2983763"/>
    <lineage>
        <taxon>Bacteria</taxon>
        <taxon>Pseudomonadati</taxon>
        <taxon>Pseudomonadota</taxon>
        <taxon>Alphaproteobacteria</taxon>
        <taxon>Hyphomicrobiales</taxon>
        <taxon>Rhizobiaceae</taxon>
        <taxon>Hoeflea</taxon>
    </lineage>
</organism>
<evidence type="ECO:0000259" key="3">
    <source>
        <dbReference type="Pfam" id="PF13505"/>
    </source>
</evidence>
<feature type="domain" description="Outer membrane protein beta-barrel" evidence="3">
    <location>
        <begin position="40"/>
        <end position="263"/>
    </location>
</feature>
<dbReference type="SUPFAM" id="SSF56925">
    <property type="entry name" value="OMPA-like"/>
    <property type="match status" value="1"/>
</dbReference>
<dbReference type="RefSeq" id="WP_267653777.1">
    <property type="nucleotide sequence ID" value="NZ_JAOVZR010000001.1"/>
</dbReference>
<proteinExistence type="predicted"/>
<evidence type="ECO:0000313" key="5">
    <source>
        <dbReference type="Proteomes" id="UP001073227"/>
    </source>
</evidence>
<dbReference type="InterPro" id="IPR027385">
    <property type="entry name" value="Beta-barrel_OMP"/>
</dbReference>
<dbReference type="Pfam" id="PF13505">
    <property type="entry name" value="OMP_b-brl"/>
    <property type="match status" value="1"/>
</dbReference>
<sequence>MRKIFLAGAAVMLAGAGSAGAADVLPAPIVDAPYYEAPIAQPVESASGWYLRGDVGYAWNRSSGTDFFQGPLVAGYTSFTSSTLRGSYTVGGGVGYQATKYLRGDVTADYFDDAKFRGSTRGSCGVAGACTSTDLSLVSGISLLANAYVDFYKRGRFTLYGGAGLGGSYVSWSGLRNTSCADGNPALCDPSVNHGGEKSWRFTYALMAGASVDVTCNVKADVGYRYRHISGGRMFGFPAGAGTQGYDRGFDSHEVRGGLRYSFGGCAEEEVYIEPAPVMPAVYK</sequence>
<dbReference type="Gene3D" id="2.40.160.20">
    <property type="match status" value="1"/>
</dbReference>
<dbReference type="Proteomes" id="UP001073227">
    <property type="component" value="Unassembled WGS sequence"/>
</dbReference>
<feature type="chain" id="PRO_5045485481" evidence="2">
    <location>
        <begin position="22"/>
        <end position="284"/>
    </location>
</feature>